<evidence type="ECO:0000256" key="7">
    <source>
        <dbReference type="ARBA" id="ARBA00022771"/>
    </source>
</evidence>
<dbReference type="Gene3D" id="3.30.720.50">
    <property type="match status" value="1"/>
</dbReference>
<organism evidence="14 15">
    <name type="scientific">Chaetorhynchus papuensis</name>
    <name type="common">pygmy drongo</name>
    <dbReference type="NCBI Taxonomy" id="254446"/>
    <lineage>
        <taxon>Eukaryota</taxon>
        <taxon>Metazoa</taxon>
        <taxon>Chordata</taxon>
        <taxon>Craniata</taxon>
        <taxon>Vertebrata</taxon>
        <taxon>Euteleostomi</taxon>
        <taxon>Archelosauria</taxon>
        <taxon>Archosauria</taxon>
        <taxon>Dinosauria</taxon>
        <taxon>Saurischia</taxon>
        <taxon>Theropoda</taxon>
        <taxon>Coelurosauria</taxon>
        <taxon>Aves</taxon>
        <taxon>Neognathae</taxon>
        <taxon>Neoaves</taxon>
        <taxon>Telluraves</taxon>
        <taxon>Australaves</taxon>
        <taxon>Passeriformes</taxon>
        <taxon>Rhipiduridae</taxon>
        <taxon>Chaetorhynchus</taxon>
    </lineage>
</organism>
<comment type="similarity">
    <text evidence="10">Belongs to the ARTD/PARP family.</text>
</comment>
<feature type="non-terminal residue" evidence="14">
    <location>
        <position position="491"/>
    </location>
</feature>
<name>A0A7K8IZE3_9PASS</name>
<comment type="subcellular location">
    <subcellularLocation>
        <location evidence="2">Cytoplasm</location>
    </subcellularLocation>
    <subcellularLocation>
        <location evidence="1">Nucleus</location>
    </subcellularLocation>
</comment>
<dbReference type="InterPro" id="IPR004170">
    <property type="entry name" value="WWE_dom"/>
</dbReference>
<dbReference type="Pfam" id="PF23466">
    <property type="entry name" value="WWE_4"/>
    <property type="match status" value="1"/>
</dbReference>
<dbReference type="InterPro" id="IPR041360">
    <property type="entry name" value="ZAP_HTH"/>
</dbReference>
<evidence type="ECO:0000256" key="4">
    <source>
        <dbReference type="ARBA" id="ARBA00022553"/>
    </source>
</evidence>
<dbReference type="SUPFAM" id="SSF117839">
    <property type="entry name" value="WWE domain"/>
    <property type="match status" value="1"/>
</dbReference>
<keyword evidence="9" id="KW-0539">Nucleus</keyword>
<keyword evidence="4" id="KW-0597">Phosphoprotein</keyword>
<proteinExistence type="inferred from homology"/>
<comment type="caution">
    <text evidence="14">The sequence shown here is derived from an EMBL/GenBank/DDBJ whole genome shotgun (WGS) entry which is preliminary data.</text>
</comment>
<keyword evidence="5 11" id="KW-0479">Metal-binding</keyword>
<dbReference type="GO" id="GO:0005737">
    <property type="term" value="C:cytoplasm"/>
    <property type="evidence" value="ECO:0007669"/>
    <property type="project" value="UniProtKB-SubCell"/>
</dbReference>
<dbReference type="AlphaFoldDB" id="A0A7K8IZE3"/>
<dbReference type="GO" id="GO:0008270">
    <property type="term" value="F:zinc ion binding"/>
    <property type="evidence" value="ECO:0007669"/>
    <property type="project" value="UniProtKB-KW"/>
</dbReference>
<protein>
    <submittedName>
        <fullName evidence="14">PAR12 polymerase</fullName>
    </submittedName>
</protein>
<dbReference type="PANTHER" id="PTHR45740">
    <property type="entry name" value="POLY [ADP-RIBOSE] POLYMERASE"/>
    <property type="match status" value="1"/>
</dbReference>
<dbReference type="InterPro" id="IPR000571">
    <property type="entry name" value="Znf_CCCH"/>
</dbReference>
<keyword evidence="6" id="KW-0677">Repeat</keyword>
<evidence type="ECO:0000259" key="13">
    <source>
        <dbReference type="PROSITE" id="PS50918"/>
    </source>
</evidence>
<evidence type="ECO:0000313" key="14">
    <source>
        <dbReference type="EMBL" id="NXD97139.1"/>
    </source>
</evidence>
<dbReference type="GO" id="GO:0009615">
    <property type="term" value="P:response to virus"/>
    <property type="evidence" value="ECO:0007669"/>
    <property type="project" value="TreeGrafter"/>
</dbReference>
<evidence type="ECO:0000313" key="15">
    <source>
        <dbReference type="Proteomes" id="UP000541605"/>
    </source>
</evidence>
<dbReference type="PANTHER" id="PTHR45740:SF8">
    <property type="entry name" value="ZINC FINGER CCCH-TYPE ANTIVIRAL PROTEIN 1"/>
    <property type="match status" value="1"/>
</dbReference>
<evidence type="ECO:0000259" key="12">
    <source>
        <dbReference type="PROSITE" id="PS50103"/>
    </source>
</evidence>
<feature type="domain" description="C3H1-type" evidence="12">
    <location>
        <begin position="161"/>
        <end position="182"/>
    </location>
</feature>
<dbReference type="GO" id="GO:0005634">
    <property type="term" value="C:nucleus"/>
    <property type="evidence" value="ECO:0007669"/>
    <property type="project" value="UniProtKB-SubCell"/>
</dbReference>
<dbReference type="Pfam" id="PF02825">
    <property type="entry name" value="WWE"/>
    <property type="match status" value="1"/>
</dbReference>
<dbReference type="Pfam" id="PF25261">
    <property type="entry name" value="zf-CCCH_PARP12"/>
    <property type="match status" value="1"/>
</dbReference>
<dbReference type="GO" id="GO:0032481">
    <property type="term" value="P:positive regulation of type I interferon production"/>
    <property type="evidence" value="ECO:0007669"/>
    <property type="project" value="TreeGrafter"/>
</dbReference>
<dbReference type="GO" id="GO:0061014">
    <property type="term" value="P:positive regulation of mRNA catabolic process"/>
    <property type="evidence" value="ECO:0007669"/>
    <property type="project" value="TreeGrafter"/>
</dbReference>
<dbReference type="GO" id="GO:0003723">
    <property type="term" value="F:RNA binding"/>
    <property type="evidence" value="ECO:0007669"/>
    <property type="project" value="TreeGrafter"/>
</dbReference>
<evidence type="ECO:0000256" key="9">
    <source>
        <dbReference type="ARBA" id="ARBA00023242"/>
    </source>
</evidence>
<sequence length="491" mass="56056">MSDPAVSSFLTQTLCSHGGRLGLRELQEYSGLSASQLQDTLSAAGSRRFLVVEGGTEVLAVTDVRVCVRKECYGCERLHLCKQHLMGRCLLRPSSCKYSHDIMNAENKKVLKNHDLSGLSENELQVLLPQNDAFFLPDTCQFYNKKGGYCMQQNNCNKLHVCRHFLTGTCKFPRCIMSHNLLDGHSLRLLETVGIDGKIASNFQAIYDNKHMEFNREEKNGYGKLQETVVLKKKPAVARIKEPKTTSHTVESTLHVPPSQVKSLLFLGGSTKCSIFLLEQIWTSVFFAVGKKDNSSDKASKDNEKDNCDEICLFYVWKYCKNKDKCKSVHYHLPYKWEIQNGVSWLELSMMEEIEKAYCDPNNSSMASRNINFQTMTCSSSLVRRLSTPSSVTKPTFLLTTQWIWYWKNNQNKWIEYGEQEEGNSMTSPSSAVIENLYQANPDAVVPFQAGQHQYELNFKEMIQTNIAFKTRRQVCRRPKFVSSEDVQKIK</sequence>
<keyword evidence="3" id="KW-0963">Cytoplasm</keyword>
<dbReference type="PROSITE" id="PS50918">
    <property type="entry name" value="WWE"/>
    <property type="match status" value="1"/>
</dbReference>
<dbReference type="GO" id="GO:1990404">
    <property type="term" value="F:NAD+-protein mono-ADP-ribosyltransferase activity"/>
    <property type="evidence" value="ECO:0007669"/>
    <property type="project" value="TreeGrafter"/>
</dbReference>
<feature type="non-terminal residue" evidence="14">
    <location>
        <position position="1"/>
    </location>
</feature>
<dbReference type="InterPro" id="IPR051712">
    <property type="entry name" value="ARTD-AVP"/>
</dbReference>
<dbReference type="SMART" id="SM00356">
    <property type="entry name" value="ZnF_C3H1"/>
    <property type="match status" value="2"/>
</dbReference>
<dbReference type="Gene3D" id="3.30.1370.210">
    <property type="match status" value="1"/>
</dbReference>
<dbReference type="InterPro" id="IPR036388">
    <property type="entry name" value="WH-like_DNA-bd_sf"/>
</dbReference>
<evidence type="ECO:0000256" key="2">
    <source>
        <dbReference type="ARBA" id="ARBA00004496"/>
    </source>
</evidence>
<dbReference type="EMBL" id="VWYX01000783">
    <property type="protein sequence ID" value="NXD97139.1"/>
    <property type="molecule type" value="Genomic_DNA"/>
</dbReference>
<feature type="zinc finger region" description="C3H1-type" evidence="11">
    <location>
        <begin position="161"/>
        <end position="182"/>
    </location>
</feature>
<dbReference type="InterPro" id="IPR057602">
    <property type="entry name" value="Zfn-CCCH_PARP12"/>
</dbReference>
<feature type="domain" description="WWE" evidence="13">
    <location>
        <begin position="391"/>
        <end position="477"/>
    </location>
</feature>
<reference evidence="14 15" key="1">
    <citation type="submission" date="2019-09" db="EMBL/GenBank/DDBJ databases">
        <title>Bird 10,000 Genomes (B10K) Project - Family phase.</title>
        <authorList>
            <person name="Zhang G."/>
        </authorList>
    </citation>
    <scope>NUCLEOTIDE SEQUENCE [LARGE SCALE GENOMIC DNA]</scope>
    <source>
        <strain evidence="14">B10K-CU-031-19</strain>
        <tissue evidence="14">Muscle</tissue>
    </source>
</reference>
<feature type="zinc finger region" description="C3H1-type" evidence="11">
    <location>
        <begin position="80"/>
        <end position="103"/>
    </location>
</feature>
<evidence type="ECO:0000256" key="5">
    <source>
        <dbReference type="ARBA" id="ARBA00022723"/>
    </source>
</evidence>
<dbReference type="Proteomes" id="UP000541605">
    <property type="component" value="Unassembled WGS sequence"/>
</dbReference>
<gene>
    <name evidence="14" type="primary">Parp12_2</name>
    <name evidence="14" type="ORF">CHAPAP_R11716</name>
</gene>
<keyword evidence="8 11" id="KW-0862">Zinc</keyword>
<dbReference type="InterPro" id="IPR037197">
    <property type="entry name" value="WWE_dom_sf"/>
</dbReference>
<evidence type="ECO:0000256" key="3">
    <source>
        <dbReference type="ARBA" id="ARBA00022490"/>
    </source>
</evidence>
<evidence type="ECO:0000256" key="10">
    <source>
        <dbReference type="ARBA" id="ARBA00024347"/>
    </source>
</evidence>
<keyword evidence="15" id="KW-1185">Reference proteome</keyword>
<feature type="domain" description="C3H1-type" evidence="12">
    <location>
        <begin position="80"/>
        <end position="103"/>
    </location>
</feature>
<evidence type="ECO:0000256" key="11">
    <source>
        <dbReference type="PROSITE-ProRule" id="PRU00723"/>
    </source>
</evidence>
<evidence type="ECO:0000256" key="8">
    <source>
        <dbReference type="ARBA" id="ARBA00022833"/>
    </source>
</evidence>
<dbReference type="PROSITE" id="PS50103">
    <property type="entry name" value="ZF_C3H1"/>
    <property type="match status" value="2"/>
</dbReference>
<dbReference type="Pfam" id="PF18606">
    <property type="entry name" value="HTH_53"/>
    <property type="match status" value="1"/>
</dbReference>
<evidence type="ECO:0000256" key="6">
    <source>
        <dbReference type="ARBA" id="ARBA00022737"/>
    </source>
</evidence>
<accession>A0A7K8IZE3</accession>
<evidence type="ECO:0000256" key="1">
    <source>
        <dbReference type="ARBA" id="ARBA00004123"/>
    </source>
</evidence>
<keyword evidence="7 11" id="KW-0863">Zinc-finger</keyword>
<dbReference type="Gene3D" id="1.10.10.10">
    <property type="entry name" value="Winged helix-like DNA-binding domain superfamily/Winged helix DNA-binding domain"/>
    <property type="match status" value="1"/>
</dbReference>